<evidence type="ECO:0000256" key="1">
    <source>
        <dbReference type="ARBA" id="ARBA00000085"/>
    </source>
</evidence>
<dbReference type="InterPro" id="IPR005467">
    <property type="entry name" value="His_kinase_dom"/>
</dbReference>
<comment type="catalytic activity">
    <reaction evidence="1">
        <text>ATP + protein L-histidine = ADP + protein N-phospho-L-histidine.</text>
        <dbReference type="EC" id="2.7.13.3"/>
    </reaction>
</comment>
<dbReference type="SMART" id="SM00091">
    <property type="entry name" value="PAS"/>
    <property type="match status" value="1"/>
</dbReference>
<dbReference type="InterPro" id="IPR013656">
    <property type="entry name" value="PAS_4"/>
</dbReference>
<keyword evidence="4" id="KW-0547">Nucleotide-binding</keyword>
<dbReference type="SMART" id="SM00387">
    <property type="entry name" value="HATPase_c"/>
    <property type="match status" value="1"/>
</dbReference>
<dbReference type="Pfam" id="PF02518">
    <property type="entry name" value="HATPase_c"/>
    <property type="match status" value="1"/>
</dbReference>
<dbReference type="InterPro" id="IPR000014">
    <property type="entry name" value="PAS"/>
</dbReference>
<dbReference type="EC" id="2.7.13.3" evidence="2"/>
<dbReference type="CDD" id="cd00130">
    <property type="entry name" value="PAS"/>
    <property type="match status" value="1"/>
</dbReference>
<dbReference type="PROSITE" id="PS50112">
    <property type="entry name" value="PAS"/>
    <property type="match status" value="1"/>
</dbReference>
<protein>
    <recommendedName>
        <fullName evidence="2">histidine kinase</fullName>
        <ecNumber evidence="2">2.7.13.3</ecNumber>
    </recommendedName>
</protein>
<dbReference type="SUPFAM" id="SSF55785">
    <property type="entry name" value="PYP-like sensor domain (PAS domain)"/>
    <property type="match status" value="1"/>
</dbReference>
<keyword evidence="7" id="KW-0472">Membrane</keyword>
<keyword evidence="3" id="KW-0808">Transferase</keyword>
<evidence type="ECO:0000259" key="9">
    <source>
        <dbReference type="PROSITE" id="PS50112"/>
    </source>
</evidence>
<evidence type="ECO:0000256" key="5">
    <source>
        <dbReference type="ARBA" id="ARBA00022777"/>
    </source>
</evidence>
<dbReference type="GO" id="GO:0004673">
    <property type="term" value="F:protein histidine kinase activity"/>
    <property type="evidence" value="ECO:0007669"/>
    <property type="project" value="UniProtKB-EC"/>
</dbReference>
<feature type="transmembrane region" description="Helical" evidence="7">
    <location>
        <begin position="6"/>
        <end position="25"/>
    </location>
</feature>
<feature type="transmembrane region" description="Helical" evidence="7">
    <location>
        <begin position="102"/>
        <end position="124"/>
    </location>
</feature>
<feature type="domain" description="PAS" evidence="9">
    <location>
        <begin position="241"/>
        <end position="272"/>
    </location>
</feature>
<dbReference type="PROSITE" id="PS50109">
    <property type="entry name" value="HIS_KIN"/>
    <property type="match status" value="1"/>
</dbReference>
<keyword evidence="11" id="KW-1185">Reference proteome</keyword>
<dbReference type="Pfam" id="PF16927">
    <property type="entry name" value="HisKA_7TM"/>
    <property type="match status" value="1"/>
</dbReference>
<sequence>MSQGAQSMALLMFISTVPIIGITIYTYRNRSEPGGRGFLLCLLGMIGWSMMLLFVTWPTRVFPISSNVAGRFFFQLLVAFGWPLFIWEYLGREPPTIRHPAVVAGLGFSVVTLLLTLTNPWHHLVLRAATPTNPAGISELVTGPWYFVHIGFAIVLAMLPIGLLLVDYRDAHGIHRRQLVFLLAGWVVGFPGTLQTHLFRNVDAIPRYVDFTPVTFLITALLWGFALHRHQLFSLVPVSRRQAVETMPDPVITVDQDGSVIDANPAAQALFAPNSDLIGRSFEEFSRAYPELHEGYRGDSRESTDVTLTANGEKQHFILSVRPVSRGSSQAGSLLVFREVTALRDREQDLELLKEIFTRLFRHNFRNRLNVLNGHVTAIESQDESGVYATETDQIRAVSEQLLAHSEKATKLRKLVDSDRRQERIDLAAVAREQAECVLDDSAATVTMDVEEEVVIDGNPLVTEGIRELYENAVRHHHGETAPRLLVSVYADGGEGMFVLEDDGPGIADSELAALDLGSETSLTHGSGVGLWLVDLIVRKSHGSFTLDTETDLGGTRATLGFPRADGADSA</sequence>
<evidence type="ECO:0000256" key="7">
    <source>
        <dbReference type="SAM" id="Phobius"/>
    </source>
</evidence>
<evidence type="ECO:0000256" key="4">
    <source>
        <dbReference type="ARBA" id="ARBA00022741"/>
    </source>
</evidence>
<dbReference type="InterPro" id="IPR050980">
    <property type="entry name" value="2C_sensor_his_kinase"/>
</dbReference>
<feature type="transmembrane region" description="Helical" evidence="7">
    <location>
        <begin position="72"/>
        <end position="90"/>
    </location>
</feature>
<dbReference type="EMBL" id="JAGGLC010000005">
    <property type="protein sequence ID" value="MBP1987833.1"/>
    <property type="molecule type" value="Genomic_DNA"/>
</dbReference>
<feature type="transmembrane region" description="Helical" evidence="7">
    <location>
        <begin position="178"/>
        <end position="199"/>
    </location>
</feature>
<name>A0A8T4H0D7_9EURY</name>
<accession>A0A8T4H0D7</accession>
<dbReference type="Proteomes" id="UP000823736">
    <property type="component" value="Unassembled WGS sequence"/>
</dbReference>
<feature type="transmembrane region" description="Helical" evidence="7">
    <location>
        <begin position="211"/>
        <end position="227"/>
    </location>
</feature>
<organism evidence="10 11">
    <name type="scientific">Halolamina salifodinae</name>
    <dbReference type="NCBI Taxonomy" id="1202767"/>
    <lineage>
        <taxon>Archaea</taxon>
        <taxon>Methanobacteriati</taxon>
        <taxon>Methanobacteriota</taxon>
        <taxon>Stenosarchaea group</taxon>
        <taxon>Halobacteria</taxon>
        <taxon>Halobacteriales</taxon>
        <taxon>Haloferacaceae</taxon>
    </lineage>
</organism>
<dbReference type="RefSeq" id="WP_209492194.1">
    <property type="nucleotide sequence ID" value="NZ_JAGGLC010000005.1"/>
</dbReference>
<keyword evidence="5" id="KW-0418">Kinase</keyword>
<proteinExistence type="predicted"/>
<dbReference type="OrthoDB" id="342253at2157"/>
<gene>
    <name evidence="10" type="ORF">J2753_002343</name>
</gene>
<dbReference type="Pfam" id="PF08448">
    <property type="entry name" value="PAS_4"/>
    <property type="match status" value="1"/>
</dbReference>
<feature type="domain" description="Histidine kinase" evidence="8">
    <location>
        <begin position="360"/>
        <end position="566"/>
    </location>
</feature>
<reference evidence="10" key="1">
    <citation type="submission" date="2021-03" db="EMBL/GenBank/DDBJ databases">
        <title>Genomic Encyclopedia of Type Strains, Phase IV (KMG-IV): sequencing the most valuable type-strain genomes for metagenomic binning, comparative biology and taxonomic classification.</title>
        <authorList>
            <person name="Goeker M."/>
        </authorList>
    </citation>
    <scope>NUCLEOTIDE SEQUENCE</scope>
    <source>
        <strain evidence="10">DSM 26232</strain>
    </source>
</reference>
<keyword evidence="7" id="KW-0812">Transmembrane</keyword>
<evidence type="ECO:0000256" key="2">
    <source>
        <dbReference type="ARBA" id="ARBA00012438"/>
    </source>
</evidence>
<dbReference type="InterPro" id="IPR035965">
    <property type="entry name" value="PAS-like_dom_sf"/>
</dbReference>
<evidence type="ECO:0000256" key="6">
    <source>
        <dbReference type="ARBA" id="ARBA00022840"/>
    </source>
</evidence>
<evidence type="ECO:0000313" key="10">
    <source>
        <dbReference type="EMBL" id="MBP1987833.1"/>
    </source>
</evidence>
<dbReference type="InterPro" id="IPR003594">
    <property type="entry name" value="HATPase_dom"/>
</dbReference>
<keyword evidence="6" id="KW-0067">ATP-binding</keyword>
<dbReference type="InterPro" id="IPR031621">
    <property type="entry name" value="HisKA_7TM"/>
</dbReference>
<dbReference type="Gene3D" id="3.30.450.20">
    <property type="entry name" value="PAS domain"/>
    <property type="match status" value="1"/>
</dbReference>
<dbReference type="SUPFAM" id="SSF55874">
    <property type="entry name" value="ATPase domain of HSP90 chaperone/DNA topoisomerase II/histidine kinase"/>
    <property type="match status" value="1"/>
</dbReference>
<comment type="caution">
    <text evidence="10">The sequence shown here is derived from an EMBL/GenBank/DDBJ whole genome shotgun (WGS) entry which is preliminary data.</text>
</comment>
<evidence type="ECO:0000313" key="11">
    <source>
        <dbReference type="Proteomes" id="UP000823736"/>
    </source>
</evidence>
<dbReference type="GO" id="GO:0005524">
    <property type="term" value="F:ATP binding"/>
    <property type="evidence" value="ECO:0007669"/>
    <property type="project" value="UniProtKB-KW"/>
</dbReference>
<dbReference type="PANTHER" id="PTHR44936:SF10">
    <property type="entry name" value="SENSOR PROTEIN RSTB"/>
    <property type="match status" value="1"/>
</dbReference>
<keyword evidence="7" id="KW-1133">Transmembrane helix</keyword>
<evidence type="ECO:0000259" key="8">
    <source>
        <dbReference type="PROSITE" id="PS50109"/>
    </source>
</evidence>
<dbReference type="InterPro" id="IPR036890">
    <property type="entry name" value="HATPase_C_sf"/>
</dbReference>
<dbReference type="NCBIfam" id="TIGR00229">
    <property type="entry name" value="sensory_box"/>
    <property type="match status" value="1"/>
</dbReference>
<feature type="transmembrane region" description="Helical" evidence="7">
    <location>
        <begin position="144"/>
        <end position="166"/>
    </location>
</feature>
<dbReference type="Gene3D" id="3.30.565.10">
    <property type="entry name" value="Histidine kinase-like ATPase, C-terminal domain"/>
    <property type="match status" value="1"/>
</dbReference>
<dbReference type="PANTHER" id="PTHR44936">
    <property type="entry name" value="SENSOR PROTEIN CREC"/>
    <property type="match status" value="1"/>
</dbReference>
<feature type="transmembrane region" description="Helical" evidence="7">
    <location>
        <begin position="37"/>
        <end position="57"/>
    </location>
</feature>
<evidence type="ECO:0000256" key="3">
    <source>
        <dbReference type="ARBA" id="ARBA00022679"/>
    </source>
</evidence>
<dbReference type="AlphaFoldDB" id="A0A8T4H0D7"/>